<protein>
    <submittedName>
        <fullName evidence="6">AraC family transcriptional regulator</fullName>
    </submittedName>
</protein>
<dbReference type="InterPro" id="IPR020449">
    <property type="entry name" value="Tscrpt_reg_AraC-type_HTH"/>
</dbReference>
<dbReference type="Pfam" id="PF12833">
    <property type="entry name" value="HTH_18"/>
    <property type="match status" value="1"/>
</dbReference>
<keyword evidence="4" id="KW-0804">Transcription</keyword>
<evidence type="ECO:0000256" key="1">
    <source>
        <dbReference type="ARBA" id="ARBA00023015"/>
    </source>
</evidence>
<dbReference type="EMBL" id="LUAW01000014">
    <property type="protein sequence ID" value="KYQ72710.1"/>
    <property type="molecule type" value="Genomic_DNA"/>
</dbReference>
<dbReference type="Pfam" id="PF02311">
    <property type="entry name" value="AraC_binding"/>
    <property type="match status" value="1"/>
</dbReference>
<evidence type="ECO:0000256" key="4">
    <source>
        <dbReference type="ARBA" id="ARBA00023163"/>
    </source>
</evidence>
<dbReference type="RefSeq" id="WP_067667700.1">
    <property type="nucleotide sequence ID" value="NZ_CBCSIK010000001.1"/>
</dbReference>
<dbReference type="PROSITE" id="PS01124">
    <property type="entry name" value="HTH_ARAC_FAMILY_2"/>
    <property type="match status" value="1"/>
</dbReference>
<dbReference type="SUPFAM" id="SSF46689">
    <property type="entry name" value="Homeodomain-like"/>
    <property type="match status" value="2"/>
</dbReference>
<organism evidence="6 7">
    <name type="scientific">Acinetobacter pragensis</name>
    <dbReference type="NCBI Taxonomy" id="1806892"/>
    <lineage>
        <taxon>Bacteria</taxon>
        <taxon>Pseudomonadati</taxon>
        <taxon>Pseudomonadota</taxon>
        <taxon>Gammaproteobacteria</taxon>
        <taxon>Moraxellales</taxon>
        <taxon>Moraxellaceae</taxon>
        <taxon>Acinetobacter</taxon>
    </lineage>
</organism>
<name>A0A151Y3V6_9GAMM</name>
<keyword evidence="2" id="KW-0238">DNA-binding</keyword>
<keyword evidence="7" id="KW-1185">Reference proteome</keyword>
<dbReference type="OrthoDB" id="9809338at2"/>
<dbReference type="InterPro" id="IPR009057">
    <property type="entry name" value="Homeodomain-like_sf"/>
</dbReference>
<evidence type="ECO:0000259" key="5">
    <source>
        <dbReference type="PROSITE" id="PS01124"/>
    </source>
</evidence>
<dbReference type="SMART" id="SM00342">
    <property type="entry name" value="HTH_ARAC"/>
    <property type="match status" value="1"/>
</dbReference>
<dbReference type="PRINTS" id="PR00032">
    <property type="entry name" value="HTHARAC"/>
</dbReference>
<comment type="caution">
    <text evidence="6">The sequence shown here is derived from an EMBL/GenBank/DDBJ whole genome shotgun (WGS) entry which is preliminary data.</text>
</comment>
<dbReference type="AlphaFoldDB" id="A0A151Y3V6"/>
<reference evidence="6 7" key="1">
    <citation type="submission" date="2016-03" db="EMBL/GenBank/DDBJ databases">
        <title>Acinetobacter genomospecies 28 strain ANC 4149.</title>
        <authorList>
            <person name="Radolfova-Krizova L."/>
            <person name="Nemec A."/>
        </authorList>
    </citation>
    <scope>NUCLEOTIDE SEQUENCE [LARGE SCALE GENOMIC DNA]</scope>
    <source>
        <strain evidence="6 7">ANC 4149</strain>
    </source>
</reference>
<dbReference type="InterPro" id="IPR018060">
    <property type="entry name" value="HTH_AraC"/>
</dbReference>
<keyword evidence="3" id="KW-0010">Activator</keyword>
<evidence type="ECO:0000313" key="7">
    <source>
        <dbReference type="Proteomes" id="UP000076276"/>
    </source>
</evidence>
<dbReference type="GO" id="GO:0003700">
    <property type="term" value="F:DNA-binding transcription factor activity"/>
    <property type="evidence" value="ECO:0007669"/>
    <property type="project" value="InterPro"/>
</dbReference>
<dbReference type="PANTHER" id="PTHR46796">
    <property type="entry name" value="HTH-TYPE TRANSCRIPTIONAL ACTIVATOR RHAS-RELATED"/>
    <property type="match status" value="1"/>
</dbReference>
<accession>A0A151Y3V6</accession>
<dbReference type="STRING" id="1806892.AZH43_09120"/>
<dbReference type="Gene3D" id="1.10.10.60">
    <property type="entry name" value="Homeodomain-like"/>
    <property type="match status" value="2"/>
</dbReference>
<dbReference type="InterPro" id="IPR037923">
    <property type="entry name" value="HTH-like"/>
</dbReference>
<dbReference type="InterPro" id="IPR050204">
    <property type="entry name" value="AraC_XylS_family_regulators"/>
</dbReference>
<dbReference type="SUPFAM" id="SSF51215">
    <property type="entry name" value="Regulatory protein AraC"/>
    <property type="match status" value="1"/>
</dbReference>
<dbReference type="PANTHER" id="PTHR46796:SF2">
    <property type="entry name" value="TRANSCRIPTIONAL REGULATORY PROTEIN"/>
    <property type="match status" value="1"/>
</dbReference>
<keyword evidence="1" id="KW-0805">Transcription regulation</keyword>
<proteinExistence type="predicted"/>
<dbReference type="InterPro" id="IPR003313">
    <property type="entry name" value="AraC-bd"/>
</dbReference>
<dbReference type="GO" id="GO:0043565">
    <property type="term" value="F:sequence-specific DNA binding"/>
    <property type="evidence" value="ECO:0007669"/>
    <property type="project" value="InterPro"/>
</dbReference>
<evidence type="ECO:0000256" key="3">
    <source>
        <dbReference type="ARBA" id="ARBA00023159"/>
    </source>
</evidence>
<evidence type="ECO:0000313" key="6">
    <source>
        <dbReference type="EMBL" id="KYQ72710.1"/>
    </source>
</evidence>
<dbReference type="Proteomes" id="UP000076276">
    <property type="component" value="Unassembled WGS sequence"/>
</dbReference>
<evidence type="ECO:0000256" key="2">
    <source>
        <dbReference type="ARBA" id="ARBA00023125"/>
    </source>
</evidence>
<gene>
    <name evidence="6" type="ORF">AZH43_09120</name>
</gene>
<sequence>MQENKALEFADYWHVQELGGLELLKASYQQTQFSKHTHEGYCIGLIDEGAQSFLTMGSQHIAPKGDIILVNADEVHTGSSAVDTGWRYRAIYPTPEMMEEISAGFFREAGAAPWFPQAVVHDEGLAEQLHLLFDLLLQPKNALFKQSLYISTLAYLFGKHAREKQSLKSLPEAQQKIQLIQEFLAAEPEKEHQLAELAQMAGLSQWHLLRQYKKYTGLPPHAWLVQCRLRKSLKLLKQGQDIALTAQLCGFSDQSHFTRHFKKSLGCTPAQYILHKNSV</sequence>
<feature type="domain" description="HTH araC/xylS-type" evidence="5">
    <location>
        <begin position="178"/>
        <end position="275"/>
    </location>
</feature>